<feature type="region of interest" description="Disordered" evidence="1">
    <location>
        <begin position="83"/>
        <end position="108"/>
    </location>
</feature>
<feature type="region of interest" description="Disordered" evidence="1">
    <location>
        <begin position="1"/>
        <end position="71"/>
    </location>
</feature>
<evidence type="ECO:0000313" key="3">
    <source>
        <dbReference type="Proteomes" id="UP000886998"/>
    </source>
</evidence>
<protein>
    <submittedName>
        <fullName evidence="2">Uncharacterized protein</fullName>
    </submittedName>
</protein>
<dbReference type="Proteomes" id="UP000886998">
    <property type="component" value="Unassembled WGS sequence"/>
</dbReference>
<keyword evidence="3" id="KW-1185">Reference proteome</keyword>
<feature type="compositionally biased region" description="Basic and acidic residues" evidence="1">
    <location>
        <begin position="43"/>
        <end position="54"/>
    </location>
</feature>
<feature type="compositionally biased region" description="Polar residues" evidence="1">
    <location>
        <begin position="83"/>
        <end position="92"/>
    </location>
</feature>
<evidence type="ECO:0000256" key="1">
    <source>
        <dbReference type="SAM" id="MobiDB-lite"/>
    </source>
</evidence>
<evidence type="ECO:0000313" key="2">
    <source>
        <dbReference type="EMBL" id="GFY42355.1"/>
    </source>
</evidence>
<sequence>MLKRRGDSMAHNSAPSLGNCKDMSNIKESGLSTSILNMFRKNSTNDDKSSEQEHNQNQTNSYPKQSAEVEKIQQSILDQNESILNKTNTCGQNPFRARKNTEKTSTFK</sequence>
<reference evidence="2" key="1">
    <citation type="submission" date="2020-08" db="EMBL/GenBank/DDBJ databases">
        <title>Multicomponent nature underlies the extraordinary mechanical properties of spider dragline silk.</title>
        <authorList>
            <person name="Kono N."/>
            <person name="Nakamura H."/>
            <person name="Mori M."/>
            <person name="Yoshida Y."/>
            <person name="Ohtoshi R."/>
            <person name="Malay A.D."/>
            <person name="Moran D.A.P."/>
            <person name="Tomita M."/>
            <person name="Numata K."/>
            <person name="Arakawa K."/>
        </authorList>
    </citation>
    <scope>NUCLEOTIDE SEQUENCE</scope>
</reference>
<dbReference type="AlphaFoldDB" id="A0A8X6WX53"/>
<organism evidence="2 3">
    <name type="scientific">Trichonephila inaurata madagascariensis</name>
    <dbReference type="NCBI Taxonomy" id="2747483"/>
    <lineage>
        <taxon>Eukaryota</taxon>
        <taxon>Metazoa</taxon>
        <taxon>Ecdysozoa</taxon>
        <taxon>Arthropoda</taxon>
        <taxon>Chelicerata</taxon>
        <taxon>Arachnida</taxon>
        <taxon>Araneae</taxon>
        <taxon>Araneomorphae</taxon>
        <taxon>Entelegynae</taxon>
        <taxon>Araneoidea</taxon>
        <taxon>Nephilidae</taxon>
        <taxon>Trichonephila</taxon>
        <taxon>Trichonephila inaurata</taxon>
    </lineage>
</organism>
<comment type="caution">
    <text evidence="2">The sequence shown here is derived from an EMBL/GenBank/DDBJ whole genome shotgun (WGS) entry which is preliminary data.</text>
</comment>
<name>A0A8X6WX53_9ARAC</name>
<gene>
    <name evidence="2" type="ORF">TNIN_420231</name>
</gene>
<proteinExistence type="predicted"/>
<accession>A0A8X6WX53</accession>
<feature type="compositionally biased region" description="Polar residues" evidence="1">
    <location>
        <begin position="55"/>
        <end position="64"/>
    </location>
</feature>
<dbReference type="EMBL" id="BMAV01003028">
    <property type="protein sequence ID" value="GFY42355.1"/>
    <property type="molecule type" value="Genomic_DNA"/>
</dbReference>
<feature type="compositionally biased region" description="Polar residues" evidence="1">
    <location>
        <begin position="26"/>
        <end position="42"/>
    </location>
</feature>